<feature type="non-terminal residue" evidence="2">
    <location>
        <position position="38"/>
    </location>
</feature>
<gene>
    <name evidence="2" type="ORF">S01H4_61932</name>
</gene>
<proteinExistence type="predicted"/>
<protein>
    <submittedName>
        <fullName evidence="2">Uncharacterized protein</fullName>
    </submittedName>
</protein>
<sequence length="38" mass="4020">MSSVQAELVGYWNFDEGTGTTAYDQSGNNNNGTIYGAS</sequence>
<dbReference type="EMBL" id="BART01036832">
    <property type="protein sequence ID" value="GAH14955.1"/>
    <property type="molecule type" value="Genomic_DNA"/>
</dbReference>
<dbReference type="AlphaFoldDB" id="X1E3K1"/>
<evidence type="ECO:0000313" key="2">
    <source>
        <dbReference type="EMBL" id="GAH14955.1"/>
    </source>
</evidence>
<organism evidence="2">
    <name type="scientific">marine sediment metagenome</name>
    <dbReference type="NCBI Taxonomy" id="412755"/>
    <lineage>
        <taxon>unclassified sequences</taxon>
        <taxon>metagenomes</taxon>
        <taxon>ecological metagenomes</taxon>
    </lineage>
</organism>
<dbReference type="Gene3D" id="2.60.120.200">
    <property type="match status" value="1"/>
</dbReference>
<evidence type="ECO:0000256" key="1">
    <source>
        <dbReference type="SAM" id="MobiDB-lite"/>
    </source>
</evidence>
<reference evidence="2" key="1">
    <citation type="journal article" date="2014" name="Front. Microbiol.">
        <title>High frequency of phylogenetically diverse reductive dehalogenase-homologous genes in deep subseafloor sedimentary metagenomes.</title>
        <authorList>
            <person name="Kawai M."/>
            <person name="Futagami T."/>
            <person name="Toyoda A."/>
            <person name="Takaki Y."/>
            <person name="Nishi S."/>
            <person name="Hori S."/>
            <person name="Arai W."/>
            <person name="Tsubouchi T."/>
            <person name="Morono Y."/>
            <person name="Uchiyama I."/>
            <person name="Ito T."/>
            <person name="Fujiyama A."/>
            <person name="Inagaki F."/>
            <person name="Takami H."/>
        </authorList>
    </citation>
    <scope>NUCLEOTIDE SEQUENCE</scope>
    <source>
        <strain evidence="2">Expedition CK06-06</strain>
    </source>
</reference>
<comment type="caution">
    <text evidence="2">The sequence shown here is derived from an EMBL/GenBank/DDBJ whole genome shotgun (WGS) entry which is preliminary data.</text>
</comment>
<name>X1E3K1_9ZZZZ</name>
<accession>X1E3K1</accession>
<feature type="region of interest" description="Disordered" evidence="1">
    <location>
        <begin position="18"/>
        <end position="38"/>
    </location>
</feature>